<dbReference type="InterPro" id="IPR012337">
    <property type="entry name" value="RNaseH-like_sf"/>
</dbReference>
<name>A0A507DMP0_9FUNG</name>
<feature type="compositionally biased region" description="Basic and acidic residues" evidence="11">
    <location>
        <begin position="322"/>
        <end position="332"/>
    </location>
</feature>
<evidence type="ECO:0000256" key="2">
    <source>
        <dbReference type="ARBA" id="ARBA00022722"/>
    </source>
</evidence>
<dbReference type="STRING" id="109895.A0A507DMP0"/>
<keyword evidence="2" id="KW-0540">Nuclease</keyword>
<keyword evidence="9 13" id="KW-0808">Transferase</keyword>
<evidence type="ECO:0000256" key="10">
    <source>
        <dbReference type="ARBA" id="ARBA00023172"/>
    </source>
</evidence>
<evidence type="ECO:0000313" key="13">
    <source>
        <dbReference type="EMBL" id="TPX52979.1"/>
    </source>
</evidence>
<evidence type="ECO:0000259" key="12">
    <source>
        <dbReference type="Pfam" id="PF13976"/>
    </source>
</evidence>
<dbReference type="AlphaFoldDB" id="A0A507DMP0"/>
<evidence type="ECO:0000256" key="9">
    <source>
        <dbReference type="ARBA" id="ARBA00022932"/>
    </source>
</evidence>
<dbReference type="EMBL" id="QEAQ01000265">
    <property type="protein sequence ID" value="TPX52979.1"/>
    <property type="molecule type" value="Genomic_DNA"/>
</dbReference>
<feature type="region of interest" description="Disordered" evidence="11">
    <location>
        <begin position="322"/>
        <end position="373"/>
    </location>
</feature>
<dbReference type="GO" id="GO:0004519">
    <property type="term" value="F:endonuclease activity"/>
    <property type="evidence" value="ECO:0007669"/>
    <property type="project" value="UniProtKB-KW"/>
</dbReference>
<organism evidence="13 14">
    <name type="scientific">Powellomyces hirtus</name>
    <dbReference type="NCBI Taxonomy" id="109895"/>
    <lineage>
        <taxon>Eukaryota</taxon>
        <taxon>Fungi</taxon>
        <taxon>Fungi incertae sedis</taxon>
        <taxon>Chytridiomycota</taxon>
        <taxon>Chytridiomycota incertae sedis</taxon>
        <taxon>Chytridiomycetes</taxon>
        <taxon>Spizellomycetales</taxon>
        <taxon>Powellomycetaceae</taxon>
        <taxon>Powellomyces</taxon>
    </lineage>
</organism>
<sequence>MQNQTDCGPQEGHQALGQLLDAAAQCRAVAARTTAATLETWHRHLGHLNCFSVQLMARKGLVEGMEAVGVQATAPCSTCALGKATKLPFPKERSSRVSEVLELLHSDVCKPMRTLTIGGARYFVLFIDNKNRAAFPYLLKTKAETLPSFKIFAAAPATETSLDIRHQLSSVATPQQNGVAEHMNRTLVEMARCLLLQAGLPYKFWGEVFEKPRSHLSSPQQGHTMADLDRQSSKHSAPLHLWVDSPCFHSQEEPAQAWSKCNQMHLAGLQPDYKGLSTLGRGCWRAEMFSLMRSPLLEILASQILLPRLPLTWQMRFQMRKDASEQGDRLDGGSEQGEDFEDAQEHQPSPVGAIPSTPKKPKASELPEPSSIRFRRPAGWGLKAALKAPDARQWKQAARTELDGLHANHTWGLVPLACML</sequence>
<dbReference type="GO" id="GO:0003964">
    <property type="term" value="F:RNA-directed DNA polymerase activity"/>
    <property type="evidence" value="ECO:0007669"/>
    <property type="project" value="UniProtKB-KW"/>
</dbReference>
<dbReference type="SUPFAM" id="SSF53098">
    <property type="entry name" value="Ribonuclease H-like"/>
    <property type="match status" value="1"/>
</dbReference>
<dbReference type="InterPro" id="IPR025724">
    <property type="entry name" value="GAG-pre-integrase_dom"/>
</dbReference>
<proteinExistence type="predicted"/>
<comment type="caution">
    <text evidence="13">The sequence shown here is derived from an EMBL/GenBank/DDBJ whole genome shotgun (WGS) entry which is preliminary data.</text>
</comment>
<keyword evidence="3" id="KW-0479">Metal-binding</keyword>
<evidence type="ECO:0000256" key="6">
    <source>
        <dbReference type="ARBA" id="ARBA00022842"/>
    </source>
</evidence>
<dbReference type="InterPro" id="IPR036397">
    <property type="entry name" value="RNaseH_sf"/>
</dbReference>
<accession>A0A507DMP0</accession>
<feature type="domain" description="GAG-pre-integrase" evidence="12">
    <location>
        <begin position="28"/>
        <end position="83"/>
    </location>
</feature>
<dbReference type="Proteomes" id="UP000318582">
    <property type="component" value="Unassembled WGS sequence"/>
</dbReference>
<keyword evidence="5" id="KW-0378">Hydrolase</keyword>
<dbReference type="GO" id="GO:0015074">
    <property type="term" value="P:DNA integration"/>
    <property type="evidence" value="ECO:0007669"/>
    <property type="project" value="UniProtKB-KW"/>
</dbReference>
<keyword evidence="6" id="KW-0460">Magnesium</keyword>
<evidence type="ECO:0000256" key="4">
    <source>
        <dbReference type="ARBA" id="ARBA00022759"/>
    </source>
</evidence>
<keyword evidence="1" id="KW-0548">Nucleotidyltransferase</keyword>
<dbReference type="Gene3D" id="3.30.420.10">
    <property type="entry name" value="Ribonuclease H-like superfamily/Ribonuclease H"/>
    <property type="match status" value="1"/>
</dbReference>
<dbReference type="GO" id="GO:0006310">
    <property type="term" value="P:DNA recombination"/>
    <property type="evidence" value="ECO:0007669"/>
    <property type="project" value="UniProtKB-KW"/>
</dbReference>
<keyword evidence="8" id="KW-0695">RNA-directed DNA polymerase</keyword>
<dbReference type="GO" id="GO:0003676">
    <property type="term" value="F:nucleic acid binding"/>
    <property type="evidence" value="ECO:0007669"/>
    <property type="project" value="InterPro"/>
</dbReference>
<evidence type="ECO:0000256" key="8">
    <source>
        <dbReference type="ARBA" id="ARBA00022918"/>
    </source>
</evidence>
<evidence type="ECO:0000313" key="14">
    <source>
        <dbReference type="Proteomes" id="UP000318582"/>
    </source>
</evidence>
<dbReference type="Pfam" id="PF13976">
    <property type="entry name" value="gag_pre-integrs"/>
    <property type="match status" value="1"/>
</dbReference>
<reference evidence="13 14" key="1">
    <citation type="journal article" date="2019" name="Sci. Rep.">
        <title>Comparative genomics of chytrid fungi reveal insights into the obligate biotrophic and pathogenic lifestyle of Synchytrium endobioticum.</title>
        <authorList>
            <person name="van de Vossenberg B.T.L.H."/>
            <person name="Warris S."/>
            <person name="Nguyen H.D.T."/>
            <person name="van Gent-Pelzer M.P.E."/>
            <person name="Joly D.L."/>
            <person name="van de Geest H.C."/>
            <person name="Bonants P.J.M."/>
            <person name="Smith D.S."/>
            <person name="Levesque C.A."/>
            <person name="van der Lee T.A.J."/>
        </authorList>
    </citation>
    <scope>NUCLEOTIDE SEQUENCE [LARGE SCALE GENOMIC DNA]</scope>
    <source>
        <strain evidence="13 14">CBS 809.83</strain>
    </source>
</reference>
<keyword evidence="10" id="KW-0233">DNA recombination</keyword>
<gene>
    <name evidence="13" type="ORF">PhCBS80983_g06387</name>
</gene>
<keyword evidence="7" id="KW-0229">DNA integration</keyword>
<evidence type="ECO:0000256" key="7">
    <source>
        <dbReference type="ARBA" id="ARBA00022908"/>
    </source>
</evidence>
<dbReference type="PANTHER" id="PTHR42648:SF11">
    <property type="entry name" value="TRANSPOSON TY4-P GAG-POL POLYPROTEIN"/>
    <property type="match status" value="1"/>
</dbReference>
<keyword evidence="9 13" id="KW-0239">DNA-directed DNA polymerase</keyword>
<evidence type="ECO:0000256" key="11">
    <source>
        <dbReference type="SAM" id="MobiDB-lite"/>
    </source>
</evidence>
<protein>
    <submittedName>
        <fullName evidence="13">DNA-directed DNA polymerase</fullName>
    </submittedName>
</protein>
<evidence type="ECO:0000256" key="5">
    <source>
        <dbReference type="ARBA" id="ARBA00022801"/>
    </source>
</evidence>
<dbReference type="GO" id="GO:0046872">
    <property type="term" value="F:metal ion binding"/>
    <property type="evidence" value="ECO:0007669"/>
    <property type="project" value="UniProtKB-KW"/>
</dbReference>
<dbReference type="GO" id="GO:0003887">
    <property type="term" value="F:DNA-directed DNA polymerase activity"/>
    <property type="evidence" value="ECO:0007669"/>
    <property type="project" value="UniProtKB-KW"/>
</dbReference>
<dbReference type="InterPro" id="IPR039537">
    <property type="entry name" value="Retrotran_Ty1/copia-like"/>
</dbReference>
<evidence type="ECO:0000256" key="3">
    <source>
        <dbReference type="ARBA" id="ARBA00022723"/>
    </source>
</evidence>
<dbReference type="PANTHER" id="PTHR42648">
    <property type="entry name" value="TRANSPOSASE, PUTATIVE-RELATED"/>
    <property type="match status" value="1"/>
</dbReference>
<evidence type="ECO:0000256" key="1">
    <source>
        <dbReference type="ARBA" id="ARBA00022695"/>
    </source>
</evidence>
<keyword evidence="14" id="KW-1185">Reference proteome</keyword>
<keyword evidence="4" id="KW-0255">Endonuclease</keyword>
<dbReference type="GO" id="GO:0016787">
    <property type="term" value="F:hydrolase activity"/>
    <property type="evidence" value="ECO:0007669"/>
    <property type="project" value="UniProtKB-KW"/>
</dbReference>